<proteinExistence type="predicted"/>
<protein>
    <recommendedName>
        <fullName evidence="3">High potential iron-sulfur proteins family profile domain-containing protein</fullName>
    </recommendedName>
</protein>
<organism evidence="1 2">
    <name type="scientific">Nitrososphaera gargensis (strain Ga9.2)</name>
    <dbReference type="NCBI Taxonomy" id="1237085"/>
    <lineage>
        <taxon>Archaea</taxon>
        <taxon>Nitrososphaerota</taxon>
        <taxon>Nitrososphaeria</taxon>
        <taxon>Nitrososphaerales</taxon>
        <taxon>Nitrososphaeraceae</taxon>
        <taxon>Nitrososphaera</taxon>
    </lineage>
</organism>
<dbReference type="RefSeq" id="WP_015020078.1">
    <property type="nucleotide sequence ID" value="NC_018719.1"/>
</dbReference>
<dbReference type="Proteomes" id="UP000008037">
    <property type="component" value="Chromosome"/>
</dbReference>
<keyword evidence="2" id="KW-1185">Reference proteome</keyword>
<name>K0IJZ0_NITGG</name>
<dbReference type="BioCyc" id="CNIT1237085:G1324-2621-MONOMER"/>
<dbReference type="STRING" id="1237085.Ngar_c26210"/>
<dbReference type="OrthoDB" id="8811at2157"/>
<gene>
    <name evidence="1" type="ordered locus">Ngar_c26210</name>
</gene>
<dbReference type="KEGG" id="nga:Ngar_c26210"/>
<reference evidence="1 2" key="1">
    <citation type="journal article" date="2012" name="Environ. Microbiol.">
        <title>The genome of the ammonia-oxidizing Candidatus Nitrososphaera gargensis: insights into metabolic versatility and environmental adaptations.</title>
        <authorList>
            <person name="Spang A."/>
            <person name="Poehlein A."/>
            <person name="Offre P."/>
            <person name="Zumbragel S."/>
            <person name="Haider S."/>
            <person name="Rychlik N."/>
            <person name="Nowka B."/>
            <person name="Schmeisser C."/>
            <person name="Lebedeva E.V."/>
            <person name="Rattei T."/>
            <person name="Bohm C."/>
            <person name="Schmid M."/>
            <person name="Galushko A."/>
            <person name="Hatzenpichler R."/>
            <person name="Weinmaier T."/>
            <person name="Daniel R."/>
            <person name="Schleper C."/>
            <person name="Spieck E."/>
            <person name="Streit W."/>
            <person name="Wagner M."/>
        </authorList>
    </citation>
    <scope>NUCLEOTIDE SEQUENCE [LARGE SCALE GENOMIC DNA]</scope>
    <source>
        <strain evidence="2">Ga9.2</strain>
    </source>
</reference>
<dbReference type="HOGENOM" id="CLU_2490571_0_0_2"/>
<accession>K0IJZ0</accession>
<evidence type="ECO:0000313" key="2">
    <source>
        <dbReference type="Proteomes" id="UP000008037"/>
    </source>
</evidence>
<dbReference type="EMBL" id="CP002408">
    <property type="protein sequence ID" value="AFU59543.1"/>
    <property type="molecule type" value="Genomic_DNA"/>
</dbReference>
<evidence type="ECO:0008006" key="3">
    <source>
        <dbReference type="Google" id="ProtNLM"/>
    </source>
</evidence>
<dbReference type="InParanoid" id="K0IJZ0"/>
<dbReference type="GeneID" id="13794640"/>
<sequence>MASEVIATDRQYPKLSKAASGYIEIDHFKNADLHTGYFCYNCIYFIKDNHCAIVEDGGPDVNGRESGIIAPYGLCTLWDPNEKEAR</sequence>
<evidence type="ECO:0000313" key="1">
    <source>
        <dbReference type="EMBL" id="AFU59543.1"/>
    </source>
</evidence>
<dbReference type="AlphaFoldDB" id="K0IJZ0"/>